<dbReference type="EMBL" id="JARIHO010000031">
    <property type="protein sequence ID" value="KAJ7336198.1"/>
    <property type="molecule type" value="Genomic_DNA"/>
</dbReference>
<feature type="compositionally biased region" description="Low complexity" evidence="1">
    <location>
        <begin position="159"/>
        <end position="168"/>
    </location>
</feature>
<protein>
    <submittedName>
        <fullName evidence="2">Uncharacterized protein</fullName>
    </submittedName>
</protein>
<feature type="compositionally biased region" description="Basic and acidic residues" evidence="1">
    <location>
        <begin position="39"/>
        <end position="55"/>
    </location>
</feature>
<accession>A0AAD6ZRL3</accession>
<dbReference type="AlphaFoldDB" id="A0AAD6ZRL3"/>
<reference evidence="2" key="1">
    <citation type="submission" date="2023-03" db="EMBL/GenBank/DDBJ databases">
        <title>Massive genome expansion in bonnet fungi (Mycena s.s.) driven by repeated elements and novel gene families across ecological guilds.</title>
        <authorList>
            <consortium name="Lawrence Berkeley National Laboratory"/>
            <person name="Harder C.B."/>
            <person name="Miyauchi S."/>
            <person name="Viragh M."/>
            <person name="Kuo A."/>
            <person name="Thoen E."/>
            <person name="Andreopoulos B."/>
            <person name="Lu D."/>
            <person name="Skrede I."/>
            <person name="Drula E."/>
            <person name="Henrissat B."/>
            <person name="Morin E."/>
            <person name="Kohler A."/>
            <person name="Barry K."/>
            <person name="LaButti K."/>
            <person name="Morin E."/>
            <person name="Salamov A."/>
            <person name="Lipzen A."/>
            <person name="Mereny Z."/>
            <person name="Hegedus B."/>
            <person name="Baldrian P."/>
            <person name="Stursova M."/>
            <person name="Weitz H."/>
            <person name="Taylor A."/>
            <person name="Grigoriev I.V."/>
            <person name="Nagy L.G."/>
            <person name="Martin F."/>
            <person name="Kauserud H."/>
        </authorList>
    </citation>
    <scope>NUCLEOTIDE SEQUENCE</scope>
    <source>
        <strain evidence="2">CBHHK002</strain>
    </source>
</reference>
<dbReference type="Proteomes" id="UP001218218">
    <property type="component" value="Unassembled WGS sequence"/>
</dbReference>
<feature type="region of interest" description="Disordered" evidence="1">
    <location>
        <begin position="125"/>
        <end position="206"/>
    </location>
</feature>
<evidence type="ECO:0000256" key="1">
    <source>
        <dbReference type="SAM" id="MobiDB-lite"/>
    </source>
</evidence>
<proteinExistence type="predicted"/>
<sequence>MNEREKPPGFSSPLSDARLDAQHAQERGPSRPPRALPGRRPEHQGPTRFQQERTRAVHPPANRHPLLLPHPPTPRRALLPHALRPALASHPLRHVLRLPAAAPAHLPLELALLLLLLLLHNDLRPPPRRDAPRRHARAAQTAASGDEVESGGASRVRAHGSACASPSHGGPPPAGKTVVQEGVERPERPDAAWGGEPRGERGTIGGYGPRDSVAVVETLDSWCFGQAASVQAVILPPFNNGNGGRCTLDWRWSRRVDLRIRLRGHDTIWMDTMMSCFYDL</sequence>
<organism evidence="2 3">
    <name type="scientific">Mycena albidolilacea</name>
    <dbReference type="NCBI Taxonomy" id="1033008"/>
    <lineage>
        <taxon>Eukaryota</taxon>
        <taxon>Fungi</taxon>
        <taxon>Dikarya</taxon>
        <taxon>Basidiomycota</taxon>
        <taxon>Agaricomycotina</taxon>
        <taxon>Agaricomycetes</taxon>
        <taxon>Agaricomycetidae</taxon>
        <taxon>Agaricales</taxon>
        <taxon>Marasmiineae</taxon>
        <taxon>Mycenaceae</taxon>
        <taxon>Mycena</taxon>
    </lineage>
</organism>
<evidence type="ECO:0000313" key="2">
    <source>
        <dbReference type="EMBL" id="KAJ7336198.1"/>
    </source>
</evidence>
<feature type="compositionally biased region" description="Basic and acidic residues" evidence="1">
    <location>
        <begin position="17"/>
        <end position="29"/>
    </location>
</feature>
<keyword evidence="3" id="KW-1185">Reference proteome</keyword>
<comment type="caution">
    <text evidence="2">The sequence shown here is derived from an EMBL/GenBank/DDBJ whole genome shotgun (WGS) entry which is preliminary data.</text>
</comment>
<feature type="compositionally biased region" description="Low complexity" evidence="1">
    <location>
        <begin position="58"/>
        <end position="67"/>
    </location>
</feature>
<gene>
    <name evidence="2" type="ORF">DFH08DRAFT_284146</name>
</gene>
<feature type="region of interest" description="Disordered" evidence="1">
    <location>
        <begin position="1"/>
        <end position="77"/>
    </location>
</feature>
<evidence type="ECO:0000313" key="3">
    <source>
        <dbReference type="Proteomes" id="UP001218218"/>
    </source>
</evidence>
<name>A0AAD6ZRL3_9AGAR</name>